<protein>
    <submittedName>
        <fullName evidence="1">Uncharacterized protein</fullName>
    </submittedName>
</protein>
<sequence>MAGKGNDAVLRLIVKKCNKIKNNNLSAGLHLMLLNQGLSNLHEKLVEQQAVLNKLIEDLEHSKKFRSEIEIKIDEQSAPKIAEKFDENPSIQPDLKVSSSPNNGNGKVFSLLTAIKGFFS</sequence>
<keyword evidence="2" id="KW-1185">Reference proteome</keyword>
<reference evidence="1 2" key="1">
    <citation type="journal article" date="2024" name="G3 (Bethesda)">
        <title>Genome assembly of Hibiscus sabdariffa L. provides insights into metabolisms of medicinal natural products.</title>
        <authorList>
            <person name="Kim T."/>
        </authorList>
    </citation>
    <scope>NUCLEOTIDE SEQUENCE [LARGE SCALE GENOMIC DNA]</scope>
    <source>
        <strain evidence="1">TK-2024</strain>
        <tissue evidence="1">Old leaves</tissue>
    </source>
</reference>
<name>A0ABR2C617_9ROSI</name>
<evidence type="ECO:0000313" key="2">
    <source>
        <dbReference type="Proteomes" id="UP001472677"/>
    </source>
</evidence>
<comment type="caution">
    <text evidence="1">The sequence shown here is derived from an EMBL/GenBank/DDBJ whole genome shotgun (WGS) entry which is preliminary data.</text>
</comment>
<dbReference type="Proteomes" id="UP001472677">
    <property type="component" value="Unassembled WGS sequence"/>
</dbReference>
<accession>A0ABR2C617</accession>
<dbReference type="EMBL" id="JBBPBM010000067">
    <property type="protein sequence ID" value="KAK8514364.1"/>
    <property type="molecule type" value="Genomic_DNA"/>
</dbReference>
<gene>
    <name evidence="1" type="ORF">V6N12_009071</name>
</gene>
<evidence type="ECO:0000313" key="1">
    <source>
        <dbReference type="EMBL" id="KAK8514364.1"/>
    </source>
</evidence>
<proteinExistence type="predicted"/>
<organism evidence="1 2">
    <name type="scientific">Hibiscus sabdariffa</name>
    <name type="common">roselle</name>
    <dbReference type="NCBI Taxonomy" id="183260"/>
    <lineage>
        <taxon>Eukaryota</taxon>
        <taxon>Viridiplantae</taxon>
        <taxon>Streptophyta</taxon>
        <taxon>Embryophyta</taxon>
        <taxon>Tracheophyta</taxon>
        <taxon>Spermatophyta</taxon>
        <taxon>Magnoliopsida</taxon>
        <taxon>eudicotyledons</taxon>
        <taxon>Gunneridae</taxon>
        <taxon>Pentapetalae</taxon>
        <taxon>rosids</taxon>
        <taxon>malvids</taxon>
        <taxon>Malvales</taxon>
        <taxon>Malvaceae</taxon>
        <taxon>Malvoideae</taxon>
        <taxon>Hibiscus</taxon>
    </lineage>
</organism>